<gene>
    <name evidence="1" type="ORF">BN2476_640016</name>
</gene>
<evidence type="ECO:0000313" key="2">
    <source>
        <dbReference type="Proteomes" id="UP000195569"/>
    </source>
</evidence>
<dbReference type="Proteomes" id="UP000195569">
    <property type="component" value="Unassembled WGS sequence"/>
</dbReference>
<reference evidence="1" key="1">
    <citation type="submission" date="2016-12" db="EMBL/GenBank/DDBJ databases">
        <authorList>
            <person name="Moulin L."/>
        </authorList>
    </citation>
    <scope>NUCLEOTIDE SEQUENCE [LARGE SCALE GENOMIC DNA]</scope>
    <source>
        <strain evidence="1">STM 7183</strain>
    </source>
</reference>
<sequence>MQKAHLSKAQISESTRNKPCFIWRLTKPFIEALNSNIFETGNDLKRGFDARSETANRFISYFGPLSG</sequence>
<dbReference type="EMBL" id="CYGY02000064">
    <property type="protein sequence ID" value="SIT48446.1"/>
    <property type="molecule type" value="Genomic_DNA"/>
</dbReference>
<keyword evidence="2" id="KW-1185">Reference proteome</keyword>
<dbReference type="AlphaFoldDB" id="A0A1N7SMC4"/>
<proteinExistence type="predicted"/>
<organism evidence="1 2">
    <name type="scientific">Paraburkholderia piptadeniae</name>
    <dbReference type="NCBI Taxonomy" id="1701573"/>
    <lineage>
        <taxon>Bacteria</taxon>
        <taxon>Pseudomonadati</taxon>
        <taxon>Pseudomonadota</taxon>
        <taxon>Betaproteobacteria</taxon>
        <taxon>Burkholderiales</taxon>
        <taxon>Burkholderiaceae</taxon>
        <taxon>Paraburkholderia</taxon>
    </lineage>
</organism>
<protein>
    <submittedName>
        <fullName evidence="1">Uncharacterized protein</fullName>
    </submittedName>
</protein>
<evidence type="ECO:0000313" key="1">
    <source>
        <dbReference type="EMBL" id="SIT48446.1"/>
    </source>
</evidence>
<comment type="caution">
    <text evidence="1">The sequence shown here is derived from an EMBL/GenBank/DDBJ whole genome shotgun (WGS) entry which is preliminary data.</text>
</comment>
<name>A0A1N7SMC4_9BURK</name>
<accession>A0A1N7SMC4</accession>